<organism evidence="8 9">
    <name type="scientific">Collinsella aerofaciens</name>
    <dbReference type="NCBI Taxonomy" id="74426"/>
    <lineage>
        <taxon>Bacteria</taxon>
        <taxon>Bacillati</taxon>
        <taxon>Actinomycetota</taxon>
        <taxon>Coriobacteriia</taxon>
        <taxon>Coriobacteriales</taxon>
        <taxon>Coriobacteriaceae</taxon>
        <taxon>Collinsella</taxon>
    </lineage>
</organism>
<dbReference type="Proteomes" id="UP000225608">
    <property type="component" value="Chromosome"/>
</dbReference>
<evidence type="ECO:0000256" key="4">
    <source>
        <dbReference type="ARBA" id="ARBA00022989"/>
    </source>
</evidence>
<dbReference type="CDD" id="cd06173">
    <property type="entry name" value="MFS_MefA_like"/>
    <property type="match status" value="1"/>
</dbReference>
<dbReference type="PROSITE" id="PS50850">
    <property type="entry name" value="MFS"/>
    <property type="match status" value="1"/>
</dbReference>
<dbReference type="PANTHER" id="PTHR23513">
    <property type="entry name" value="INTEGRAL MEMBRANE EFFLUX PROTEIN-RELATED"/>
    <property type="match status" value="1"/>
</dbReference>
<evidence type="ECO:0000256" key="1">
    <source>
        <dbReference type="ARBA" id="ARBA00004651"/>
    </source>
</evidence>
<feature type="transmembrane region" description="Helical" evidence="6">
    <location>
        <begin position="257"/>
        <end position="278"/>
    </location>
</feature>
<evidence type="ECO:0000256" key="6">
    <source>
        <dbReference type="SAM" id="Phobius"/>
    </source>
</evidence>
<feature type="transmembrane region" description="Helical" evidence="6">
    <location>
        <begin position="108"/>
        <end position="132"/>
    </location>
</feature>
<gene>
    <name evidence="8" type="ORF">CSV91_06695</name>
</gene>
<evidence type="ECO:0000256" key="2">
    <source>
        <dbReference type="ARBA" id="ARBA00022475"/>
    </source>
</evidence>
<keyword evidence="4 6" id="KW-1133">Transmembrane helix</keyword>
<evidence type="ECO:0000256" key="3">
    <source>
        <dbReference type="ARBA" id="ARBA00022692"/>
    </source>
</evidence>
<dbReference type="Pfam" id="PF07690">
    <property type="entry name" value="MFS_1"/>
    <property type="match status" value="1"/>
</dbReference>
<dbReference type="SUPFAM" id="SSF103473">
    <property type="entry name" value="MFS general substrate transporter"/>
    <property type="match status" value="1"/>
</dbReference>
<keyword evidence="5 6" id="KW-0472">Membrane</keyword>
<proteinExistence type="predicted"/>
<feature type="transmembrane region" description="Helical" evidence="6">
    <location>
        <begin position="348"/>
        <end position="370"/>
    </location>
</feature>
<name>A0A2D1TY67_9ACTN</name>
<evidence type="ECO:0000313" key="9">
    <source>
        <dbReference type="Proteomes" id="UP000225608"/>
    </source>
</evidence>
<feature type="transmembrane region" description="Helical" evidence="6">
    <location>
        <begin position="290"/>
        <end position="307"/>
    </location>
</feature>
<dbReference type="RefSeq" id="WP_099432281.1">
    <property type="nucleotide sequence ID" value="NZ_CP024160.1"/>
</dbReference>
<feature type="transmembrane region" description="Helical" evidence="6">
    <location>
        <begin position="224"/>
        <end position="241"/>
    </location>
</feature>
<feature type="transmembrane region" description="Helical" evidence="6">
    <location>
        <begin position="172"/>
        <end position="192"/>
    </location>
</feature>
<feature type="transmembrane region" description="Helical" evidence="6">
    <location>
        <begin position="32"/>
        <end position="61"/>
    </location>
</feature>
<feature type="transmembrane region" description="Helical" evidence="6">
    <location>
        <begin position="313"/>
        <end position="336"/>
    </location>
</feature>
<feature type="transmembrane region" description="Helical" evidence="6">
    <location>
        <begin position="144"/>
        <end position="166"/>
    </location>
</feature>
<dbReference type="PANTHER" id="PTHR23513:SF6">
    <property type="entry name" value="MAJOR FACILITATOR SUPERFAMILY ASSOCIATED DOMAIN-CONTAINING PROTEIN"/>
    <property type="match status" value="1"/>
</dbReference>
<sequence length="404" mass="42712">MFAKDREAMRLTPAEVRLILIESLQWCANNAVYFLGLIGAATYDLAGTAFLVAAITLARNLMTSVGNMVSGSVIDRFGPRRTSFVTCVITAVLSLGVGLAPLSVPGLVFAACVLGLAGGFINTCTHAFPGYLESTTEGRTRVNGLMVFYSNIAYTAGPLLGGAIVSCFATQSVYLLMAGMMGVAAVLSLGCHERVAPPKGEKPKGGILGGMAEGARLTFRDHDLRLIFISGFLGFFAFGAFDSLESLFYRDVLNVDIVWLGWLSSVVGLTSSVGAFILTKLSARHVNLRLLLGALMAVGIGSMVYVGTDMLGVAIIGQAINGLAWGFLEPLQMILIQERADIKYLGRITGFVRFGLMSAGVVPLLAAPFLAEALGVQTVLFGASTIIALVGTLFFVTQGRRQGR</sequence>
<feature type="domain" description="Major facilitator superfamily (MFS) profile" evidence="7">
    <location>
        <begin position="223"/>
        <end position="404"/>
    </location>
</feature>
<accession>A0A2D1TY67</accession>
<protein>
    <submittedName>
        <fullName evidence="8">MFS transporter</fullName>
    </submittedName>
</protein>
<dbReference type="InterPro" id="IPR011701">
    <property type="entry name" value="MFS"/>
</dbReference>
<comment type="subcellular location">
    <subcellularLocation>
        <location evidence="1">Cell membrane</location>
        <topology evidence="1">Multi-pass membrane protein</topology>
    </subcellularLocation>
</comment>
<dbReference type="InterPro" id="IPR020846">
    <property type="entry name" value="MFS_dom"/>
</dbReference>
<keyword evidence="3 6" id="KW-0812">Transmembrane</keyword>
<dbReference type="EMBL" id="CP024160">
    <property type="protein sequence ID" value="ATP54255.1"/>
    <property type="molecule type" value="Genomic_DNA"/>
</dbReference>
<dbReference type="KEGG" id="caer:CSV91_06695"/>
<dbReference type="InterPro" id="IPR036259">
    <property type="entry name" value="MFS_trans_sf"/>
</dbReference>
<dbReference type="Gene3D" id="1.20.1250.20">
    <property type="entry name" value="MFS general substrate transporter like domains"/>
    <property type="match status" value="1"/>
</dbReference>
<dbReference type="GO" id="GO:0005886">
    <property type="term" value="C:plasma membrane"/>
    <property type="evidence" value="ECO:0007669"/>
    <property type="project" value="UniProtKB-SubCell"/>
</dbReference>
<evidence type="ECO:0000256" key="5">
    <source>
        <dbReference type="ARBA" id="ARBA00023136"/>
    </source>
</evidence>
<reference evidence="8 9" key="1">
    <citation type="submission" date="2017-10" db="EMBL/GenBank/DDBJ databases">
        <title>Complete genome sequence of Collinsella aerofaciens isolated from the gut of a healthy adult Indian.</title>
        <authorList>
            <person name="Bag S."/>
            <person name="Ghosh T.S."/>
            <person name="Das B."/>
        </authorList>
    </citation>
    <scope>NUCLEOTIDE SEQUENCE [LARGE SCALE GENOMIC DNA]</scope>
    <source>
        <strain evidence="9">indica</strain>
    </source>
</reference>
<keyword evidence="2" id="KW-1003">Cell membrane</keyword>
<evidence type="ECO:0000259" key="7">
    <source>
        <dbReference type="PROSITE" id="PS50850"/>
    </source>
</evidence>
<evidence type="ECO:0000313" key="8">
    <source>
        <dbReference type="EMBL" id="ATP54255.1"/>
    </source>
</evidence>
<feature type="transmembrane region" description="Helical" evidence="6">
    <location>
        <begin position="376"/>
        <end position="396"/>
    </location>
</feature>
<dbReference type="GO" id="GO:0022857">
    <property type="term" value="F:transmembrane transporter activity"/>
    <property type="evidence" value="ECO:0007669"/>
    <property type="project" value="InterPro"/>
</dbReference>
<dbReference type="AlphaFoldDB" id="A0A2D1TY67"/>